<protein>
    <recommendedName>
        <fullName evidence="1">Protein kinase domain-containing protein</fullName>
    </recommendedName>
</protein>
<dbReference type="Gene3D" id="1.10.510.10">
    <property type="entry name" value="Transferase(Phosphotransferase) domain 1"/>
    <property type="match status" value="1"/>
</dbReference>
<dbReference type="Proteomes" id="UP000019132">
    <property type="component" value="Unassembled WGS sequence"/>
</dbReference>
<evidence type="ECO:0000313" key="2">
    <source>
        <dbReference type="EnsemblProtists" id="PYU1_T007267"/>
    </source>
</evidence>
<evidence type="ECO:0000259" key="1">
    <source>
        <dbReference type="PROSITE" id="PS50011"/>
    </source>
</evidence>
<proteinExistence type="predicted"/>
<dbReference type="AlphaFoldDB" id="K3WQM5"/>
<dbReference type="EMBL" id="GL376629">
    <property type="status" value="NOT_ANNOTATED_CDS"/>
    <property type="molecule type" value="Genomic_DNA"/>
</dbReference>
<dbReference type="InterPro" id="IPR000719">
    <property type="entry name" value="Prot_kinase_dom"/>
</dbReference>
<dbReference type="PROSITE" id="PS50011">
    <property type="entry name" value="PROTEIN_KINASE_DOM"/>
    <property type="match status" value="1"/>
</dbReference>
<dbReference type="PANTHER" id="PTHR27006">
    <property type="entry name" value="PROMASTIGOTE SURFACE ANTIGEN PROTEIN PSA"/>
    <property type="match status" value="1"/>
</dbReference>
<dbReference type="GO" id="GO:0005524">
    <property type="term" value="F:ATP binding"/>
    <property type="evidence" value="ECO:0007669"/>
    <property type="project" value="InterPro"/>
</dbReference>
<name>K3WQM5_GLOUD</name>
<dbReference type="PANTHER" id="PTHR27006:SF606">
    <property type="entry name" value="INTERLEUKIN-1 RECEPTOR-ASSOCIATED KINASE 4"/>
    <property type="match status" value="1"/>
</dbReference>
<dbReference type="InterPro" id="IPR001245">
    <property type="entry name" value="Ser-Thr/Tyr_kinase_cat_dom"/>
</dbReference>
<dbReference type="Pfam" id="PF07714">
    <property type="entry name" value="PK_Tyr_Ser-Thr"/>
    <property type="match status" value="1"/>
</dbReference>
<evidence type="ECO:0000313" key="3">
    <source>
        <dbReference type="Proteomes" id="UP000019132"/>
    </source>
</evidence>
<dbReference type="EnsemblProtists" id="PYU1_T007267">
    <property type="protein sequence ID" value="PYU1_T007267"/>
    <property type="gene ID" value="PYU1_G007252"/>
</dbReference>
<dbReference type="InterPro" id="IPR011009">
    <property type="entry name" value="Kinase-like_dom_sf"/>
</dbReference>
<organism evidence="2 3">
    <name type="scientific">Globisporangium ultimum (strain ATCC 200006 / CBS 805.95 / DAOM BR144)</name>
    <name type="common">Pythium ultimum</name>
    <dbReference type="NCBI Taxonomy" id="431595"/>
    <lineage>
        <taxon>Eukaryota</taxon>
        <taxon>Sar</taxon>
        <taxon>Stramenopiles</taxon>
        <taxon>Oomycota</taxon>
        <taxon>Peronosporomycetes</taxon>
        <taxon>Pythiales</taxon>
        <taxon>Pythiaceae</taxon>
        <taxon>Globisporangium</taxon>
    </lineage>
</organism>
<dbReference type="HOGENOM" id="CLU_1622315_0_0_1"/>
<reference evidence="3" key="2">
    <citation type="submission" date="2010-04" db="EMBL/GenBank/DDBJ databases">
        <authorList>
            <person name="Buell R."/>
            <person name="Hamilton J."/>
            <person name="Hostetler J."/>
        </authorList>
    </citation>
    <scope>NUCLEOTIDE SEQUENCE [LARGE SCALE GENOMIC DNA]</scope>
    <source>
        <strain evidence="3">DAOM:BR144</strain>
    </source>
</reference>
<accession>K3WQM5</accession>
<keyword evidence="3" id="KW-1185">Reference proteome</keyword>
<dbReference type="InParanoid" id="K3WQM5"/>
<sequence>MVNLWHQLTHPNIIKLLGAGGVSGKQYVLCKFASNLTLPEFLFGREDSRKRVWQLLLDAVMGLHYLHYLHSRDIVHSGLRCSSILVGADTKAKLSDFSYIFDLDVEEKTFVAKITNAIRCMPPEQLTIERLTLASEIYSFEISCDWKSAMGGQRYQIQRFDSMY</sequence>
<dbReference type="OMA" id="CHEAILW"/>
<dbReference type="SUPFAM" id="SSF56112">
    <property type="entry name" value="Protein kinase-like (PK-like)"/>
    <property type="match status" value="1"/>
</dbReference>
<reference evidence="2" key="3">
    <citation type="submission" date="2015-02" db="UniProtKB">
        <authorList>
            <consortium name="EnsemblProtists"/>
        </authorList>
    </citation>
    <scope>IDENTIFICATION</scope>
    <source>
        <strain evidence="2">DAOM BR144</strain>
    </source>
</reference>
<reference evidence="3" key="1">
    <citation type="journal article" date="2010" name="Genome Biol.">
        <title>Genome sequence of the necrotrophic plant pathogen Pythium ultimum reveals original pathogenicity mechanisms and effector repertoire.</title>
        <authorList>
            <person name="Levesque C.A."/>
            <person name="Brouwer H."/>
            <person name="Cano L."/>
            <person name="Hamilton J.P."/>
            <person name="Holt C."/>
            <person name="Huitema E."/>
            <person name="Raffaele S."/>
            <person name="Robideau G.P."/>
            <person name="Thines M."/>
            <person name="Win J."/>
            <person name="Zerillo M.M."/>
            <person name="Beakes G.W."/>
            <person name="Boore J.L."/>
            <person name="Busam D."/>
            <person name="Dumas B."/>
            <person name="Ferriera S."/>
            <person name="Fuerstenberg S.I."/>
            <person name="Gachon C.M."/>
            <person name="Gaulin E."/>
            <person name="Govers F."/>
            <person name="Grenville-Briggs L."/>
            <person name="Horner N."/>
            <person name="Hostetler J."/>
            <person name="Jiang R.H."/>
            <person name="Johnson J."/>
            <person name="Krajaejun T."/>
            <person name="Lin H."/>
            <person name="Meijer H.J."/>
            <person name="Moore B."/>
            <person name="Morris P."/>
            <person name="Phuntmart V."/>
            <person name="Puiu D."/>
            <person name="Shetty J."/>
            <person name="Stajich J.E."/>
            <person name="Tripathy S."/>
            <person name="Wawra S."/>
            <person name="van West P."/>
            <person name="Whitty B.R."/>
            <person name="Coutinho P.M."/>
            <person name="Henrissat B."/>
            <person name="Martin F."/>
            <person name="Thomas P.D."/>
            <person name="Tyler B.M."/>
            <person name="De Vries R.P."/>
            <person name="Kamoun S."/>
            <person name="Yandell M."/>
            <person name="Tisserat N."/>
            <person name="Buell C.R."/>
        </authorList>
    </citation>
    <scope>NUCLEOTIDE SEQUENCE</scope>
    <source>
        <strain evidence="3">DAOM:BR144</strain>
    </source>
</reference>
<dbReference type="VEuPathDB" id="FungiDB:PYU1_G007252"/>
<feature type="domain" description="Protein kinase" evidence="1">
    <location>
        <begin position="1"/>
        <end position="164"/>
    </location>
</feature>
<dbReference type="GO" id="GO:0004672">
    <property type="term" value="F:protein kinase activity"/>
    <property type="evidence" value="ECO:0007669"/>
    <property type="project" value="InterPro"/>
</dbReference>